<reference evidence="2 3" key="1">
    <citation type="submission" date="2016-03" db="EMBL/GenBank/DDBJ databases">
        <title>Cyphomyrmex costatus WGS genome.</title>
        <authorList>
            <person name="Nygaard S."/>
            <person name="Hu H."/>
            <person name="Boomsma J."/>
            <person name="Zhang G."/>
        </authorList>
    </citation>
    <scope>NUCLEOTIDE SEQUENCE [LARGE SCALE GENOMIC DNA]</scope>
    <source>
        <strain evidence="2">MS0001</strain>
        <tissue evidence="2">Whole body</tissue>
    </source>
</reference>
<evidence type="ECO:0000313" key="2">
    <source>
        <dbReference type="EMBL" id="KYN03091.1"/>
    </source>
</evidence>
<dbReference type="Pfam" id="PF10545">
    <property type="entry name" value="MADF_DNA_bdg"/>
    <property type="match status" value="1"/>
</dbReference>
<sequence>DCLSRWQRLREKFSREKKKRELESRSGSAACTRSTFLLYDQMKFLDCFVKTRK</sequence>
<evidence type="ECO:0000313" key="3">
    <source>
        <dbReference type="Proteomes" id="UP000078542"/>
    </source>
</evidence>
<feature type="non-terminal residue" evidence="2">
    <location>
        <position position="1"/>
    </location>
</feature>
<name>A0A151IJ81_9HYME</name>
<feature type="domain" description="MADF" evidence="1">
    <location>
        <begin position="1"/>
        <end position="45"/>
    </location>
</feature>
<protein>
    <recommendedName>
        <fullName evidence="1">MADF domain-containing protein</fullName>
    </recommendedName>
</protein>
<proteinExistence type="predicted"/>
<dbReference type="EMBL" id="KQ977390">
    <property type="protein sequence ID" value="KYN03091.1"/>
    <property type="molecule type" value="Genomic_DNA"/>
</dbReference>
<dbReference type="AlphaFoldDB" id="A0A151IJ81"/>
<dbReference type="Proteomes" id="UP000078542">
    <property type="component" value="Unassembled WGS sequence"/>
</dbReference>
<organism evidence="2 3">
    <name type="scientific">Cyphomyrmex costatus</name>
    <dbReference type="NCBI Taxonomy" id="456900"/>
    <lineage>
        <taxon>Eukaryota</taxon>
        <taxon>Metazoa</taxon>
        <taxon>Ecdysozoa</taxon>
        <taxon>Arthropoda</taxon>
        <taxon>Hexapoda</taxon>
        <taxon>Insecta</taxon>
        <taxon>Pterygota</taxon>
        <taxon>Neoptera</taxon>
        <taxon>Endopterygota</taxon>
        <taxon>Hymenoptera</taxon>
        <taxon>Apocrita</taxon>
        <taxon>Aculeata</taxon>
        <taxon>Formicoidea</taxon>
        <taxon>Formicidae</taxon>
        <taxon>Myrmicinae</taxon>
        <taxon>Cyphomyrmex</taxon>
    </lineage>
</organism>
<gene>
    <name evidence="2" type="ORF">ALC62_06073</name>
</gene>
<evidence type="ECO:0000259" key="1">
    <source>
        <dbReference type="Pfam" id="PF10545"/>
    </source>
</evidence>
<keyword evidence="3" id="KW-1185">Reference proteome</keyword>
<accession>A0A151IJ81</accession>
<dbReference type="InterPro" id="IPR006578">
    <property type="entry name" value="MADF-dom"/>
</dbReference>